<dbReference type="HAMAP" id="MF_00586">
    <property type="entry name" value="GatD"/>
    <property type="match status" value="1"/>
</dbReference>
<evidence type="ECO:0000313" key="12">
    <source>
        <dbReference type="Proteomes" id="UP001451606"/>
    </source>
</evidence>
<dbReference type="EC" id="6.3.5.-" evidence="5 7"/>
<dbReference type="InterPro" id="IPR006034">
    <property type="entry name" value="Asparaginase/glutaminase-like"/>
</dbReference>
<keyword evidence="12" id="KW-1185">Reference proteome</keyword>
<evidence type="ECO:0000259" key="9">
    <source>
        <dbReference type="Pfam" id="PF17763"/>
    </source>
</evidence>
<comment type="similarity">
    <text evidence="5 7">Belongs to the asparaginase 1 family. GatD subfamily.</text>
</comment>
<gene>
    <name evidence="5 11" type="primary">gatD</name>
    <name evidence="11" type="ORF">OXIME_001161</name>
</gene>
<evidence type="ECO:0000313" key="11">
    <source>
        <dbReference type="EMBL" id="WYY00583.1"/>
    </source>
</evidence>
<dbReference type="PANTHER" id="PTHR11707:SF28">
    <property type="entry name" value="60 KDA LYSOPHOSPHOLIPASE"/>
    <property type="match status" value="1"/>
</dbReference>
<dbReference type="AlphaFoldDB" id="A0AAX4NGW8"/>
<dbReference type="NCBIfam" id="TIGR00519">
    <property type="entry name" value="asnASE_I"/>
    <property type="match status" value="1"/>
</dbReference>
<name>A0AAX4NGW8_9ARCH</name>
<dbReference type="InterPro" id="IPR027474">
    <property type="entry name" value="L-asparaginase_N"/>
</dbReference>
<dbReference type="InterPro" id="IPR040918">
    <property type="entry name" value="GatD_N"/>
</dbReference>
<proteinExistence type="inferred from homology"/>
<feature type="active site" evidence="5">
    <location>
        <position position="164"/>
    </location>
</feature>
<evidence type="ECO:0000256" key="2">
    <source>
        <dbReference type="ARBA" id="ARBA00022741"/>
    </source>
</evidence>
<dbReference type="InterPro" id="IPR027475">
    <property type="entry name" value="Asparaginase/glutaminase_AS2"/>
</dbReference>
<dbReference type="Pfam" id="PF18195">
    <property type="entry name" value="GatD_N"/>
    <property type="match status" value="1"/>
</dbReference>
<protein>
    <recommendedName>
        <fullName evidence="5 7">Glutamyl-tRNA(Gln) amidotransferase subunit D</fullName>
        <shortName evidence="5">Glu-ADT subunit D</shortName>
        <ecNumber evidence="5 7">6.3.5.-</ecNumber>
    </recommendedName>
</protein>
<comment type="subunit">
    <text evidence="5 7">Heterodimer of GatD and GatE.</text>
</comment>
<dbReference type="KEGG" id="omr:OXIME_001161"/>
<dbReference type="GO" id="GO:0006412">
    <property type="term" value="P:translation"/>
    <property type="evidence" value="ECO:0007669"/>
    <property type="project" value="UniProtKB-UniRule"/>
</dbReference>
<keyword evidence="4 5" id="KW-0648">Protein biosynthesis</keyword>
<dbReference type="PROSITE" id="PS00917">
    <property type="entry name" value="ASN_GLN_ASE_2"/>
    <property type="match status" value="1"/>
</dbReference>
<evidence type="ECO:0000256" key="5">
    <source>
        <dbReference type="HAMAP-Rule" id="MF_00586"/>
    </source>
</evidence>
<evidence type="ECO:0000256" key="7">
    <source>
        <dbReference type="RuleBase" id="RU004457"/>
    </source>
</evidence>
<keyword evidence="2 5" id="KW-0547">Nucleotide-binding</keyword>
<evidence type="ECO:0000256" key="3">
    <source>
        <dbReference type="ARBA" id="ARBA00022840"/>
    </source>
</evidence>
<accession>A0AAX4NGW8</accession>
<dbReference type="InterPro" id="IPR011878">
    <property type="entry name" value="GatD"/>
</dbReference>
<dbReference type="NCBIfam" id="TIGR02153">
    <property type="entry name" value="gatD_arch"/>
    <property type="match status" value="1"/>
</dbReference>
<dbReference type="InterPro" id="IPR040919">
    <property type="entry name" value="Asparaginase_C"/>
</dbReference>
<evidence type="ECO:0000256" key="6">
    <source>
        <dbReference type="PROSITE-ProRule" id="PRU10100"/>
    </source>
</evidence>
<reference evidence="11 12" key="1">
    <citation type="submission" date="2023-09" db="EMBL/GenBank/DDBJ databases">
        <authorList>
            <person name="Golyshina O.V."/>
            <person name="Lunev E.A."/>
            <person name="Bargiela R."/>
            <person name="Gaines M.C."/>
            <person name="Daum B."/>
            <person name="Bale N.J."/>
            <person name="Koenen M."/>
            <person name="Sinninghe Damst J.S."/>
            <person name="Yakimov M."/>
            <person name="Golyshin P.N."/>
        </authorList>
    </citation>
    <scope>NUCLEOTIDE SEQUENCE [LARGE SCALE GENOMIC DNA]</scope>
    <source>
        <strain evidence="11 12">M1</strain>
    </source>
</reference>
<feature type="active site" evidence="5 6">
    <location>
        <position position="163"/>
    </location>
</feature>
<feature type="domain" description="Asparaginase/glutaminase C-terminal" evidence="9">
    <location>
        <begin position="288"/>
        <end position="393"/>
    </location>
</feature>
<dbReference type="GO" id="GO:0050567">
    <property type="term" value="F:glutaminyl-tRNA synthase (glutamine-hydrolyzing) activity"/>
    <property type="evidence" value="ECO:0007669"/>
    <property type="project" value="UniProtKB-UniRule"/>
</dbReference>
<dbReference type="Proteomes" id="UP001451606">
    <property type="component" value="Chromosome"/>
</dbReference>
<keyword evidence="3 5" id="KW-0067">ATP-binding</keyword>
<dbReference type="PANTHER" id="PTHR11707">
    <property type="entry name" value="L-ASPARAGINASE"/>
    <property type="match status" value="1"/>
</dbReference>
<organism evidence="11 12">
    <name type="scientific">Oxyplasma meridianum</name>
    <dbReference type="NCBI Taxonomy" id="3073602"/>
    <lineage>
        <taxon>Archaea</taxon>
        <taxon>Methanobacteriati</taxon>
        <taxon>Thermoplasmatota</taxon>
        <taxon>Thermoplasmata</taxon>
        <taxon>Thermoplasmatales</taxon>
        <taxon>Thermoplasmataceae</taxon>
        <taxon>Oxyplasma</taxon>
    </lineage>
</organism>
<evidence type="ECO:0000256" key="1">
    <source>
        <dbReference type="ARBA" id="ARBA00022598"/>
    </source>
</evidence>
<comment type="function">
    <text evidence="5 7">Allows the formation of correctly charged Gln-tRNA(Gln) through the transamidation of misacylated Glu-tRNA(Gln) in organisms which lack glutaminyl-tRNA synthetase. The reaction takes place in the presence of glutamine and ATP through an activated gamma-phospho-Glu-tRNA(Gln). The GatDE system is specific for glutamate and does not act on aspartate.</text>
</comment>
<dbReference type="GO" id="GO:0005524">
    <property type="term" value="F:ATP binding"/>
    <property type="evidence" value="ECO:0007669"/>
    <property type="project" value="UniProtKB-KW"/>
</dbReference>
<feature type="active site" evidence="5">
    <location>
        <position position="88"/>
    </location>
</feature>
<dbReference type="Gene3D" id="3.40.50.1170">
    <property type="entry name" value="L-asparaginase, N-terminal domain"/>
    <property type="match status" value="1"/>
</dbReference>
<dbReference type="SMART" id="SM00870">
    <property type="entry name" value="Asparaginase"/>
    <property type="match status" value="1"/>
</dbReference>
<dbReference type="Gene3D" id="3.40.50.40">
    <property type="match status" value="1"/>
</dbReference>
<dbReference type="RefSeq" id="WP_393970917.1">
    <property type="nucleotide sequence ID" value="NZ_CP133772.1"/>
</dbReference>
<feature type="domain" description="L-asparaginase N-terminal" evidence="8">
    <location>
        <begin position="79"/>
        <end position="262"/>
    </location>
</feature>
<dbReference type="Pfam" id="PF00710">
    <property type="entry name" value="Asparaginase"/>
    <property type="match status" value="1"/>
</dbReference>
<dbReference type="PROSITE" id="PS51732">
    <property type="entry name" value="ASN_GLN_ASE_3"/>
    <property type="match status" value="1"/>
</dbReference>
<dbReference type="InterPro" id="IPR006033">
    <property type="entry name" value="AsnA_fam"/>
</dbReference>
<evidence type="ECO:0000259" key="10">
    <source>
        <dbReference type="Pfam" id="PF18195"/>
    </source>
</evidence>
<dbReference type="InterPro" id="IPR037222">
    <property type="entry name" value="GatD_N_sf"/>
</dbReference>
<evidence type="ECO:0000259" key="8">
    <source>
        <dbReference type="Pfam" id="PF00710"/>
    </source>
</evidence>
<dbReference type="GO" id="GO:0004067">
    <property type="term" value="F:asparaginase activity"/>
    <property type="evidence" value="ECO:0007669"/>
    <property type="project" value="UniProtKB-UniRule"/>
</dbReference>
<dbReference type="GeneID" id="95967898"/>
<comment type="catalytic activity">
    <reaction evidence="5 7">
        <text>L-glutamyl-tRNA(Gln) + L-glutamine + ATP + H2O = L-glutaminyl-tRNA(Gln) + L-glutamate + ADP + phosphate + H(+)</text>
        <dbReference type="Rhea" id="RHEA:17521"/>
        <dbReference type="Rhea" id="RHEA-COMP:9681"/>
        <dbReference type="Rhea" id="RHEA-COMP:9684"/>
        <dbReference type="ChEBI" id="CHEBI:15377"/>
        <dbReference type="ChEBI" id="CHEBI:15378"/>
        <dbReference type="ChEBI" id="CHEBI:29985"/>
        <dbReference type="ChEBI" id="CHEBI:30616"/>
        <dbReference type="ChEBI" id="CHEBI:43474"/>
        <dbReference type="ChEBI" id="CHEBI:58359"/>
        <dbReference type="ChEBI" id="CHEBI:78520"/>
        <dbReference type="ChEBI" id="CHEBI:78521"/>
        <dbReference type="ChEBI" id="CHEBI:456216"/>
    </reaction>
</comment>
<dbReference type="PRINTS" id="PR00139">
    <property type="entry name" value="ASNGLNASE"/>
</dbReference>
<keyword evidence="1 5" id="KW-0436">Ligase</keyword>
<dbReference type="EMBL" id="CP133772">
    <property type="protein sequence ID" value="WYY00583.1"/>
    <property type="molecule type" value="Genomic_DNA"/>
</dbReference>
<dbReference type="PIRSF" id="PIRSF500175">
    <property type="entry name" value="Glu_ADT_D"/>
    <property type="match status" value="1"/>
</dbReference>
<dbReference type="SUPFAM" id="SSF141300">
    <property type="entry name" value="GatD N-terminal domain-like"/>
    <property type="match status" value="1"/>
</dbReference>
<dbReference type="InterPro" id="IPR037152">
    <property type="entry name" value="L-asparaginase_N_sf"/>
</dbReference>
<dbReference type="GO" id="GO:0006450">
    <property type="term" value="P:regulation of translational fidelity"/>
    <property type="evidence" value="ECO:0007669"/>
    <property type="project" value="InterPro"/>
</dbReference>
<dbReference type="Gene3D" id="2.30.30.520">
    <property type="match status" value="1"/>
</dbReference>
<sequence length="421" mass="46374">MKLEDQLDQGDLLEIKYGNSLLKGMYISKEKDLLIIKLENGYNLSLPSSSIEILSHVSQKRPVGLSGNGSSKIGKGKTHITIITTGGTIASRVDYSTGAVKPVKDLEFLTSSIPGITERFNLKLSEYGEILSENMTPENWISLGRSARDFMKKSDGIIITHGTDTMSYTSSALAFMFERQTTPVVFVGSQRSSDRPSSDAFLNFRGAIEFSSTDFGEVGIAMHETISDTGIALHRSVRSRKMHTSRRDAFRTIGSMPVGYSDPKGTVFREGYRKIADEISFSDRLDSKVALIYFSPTLSSEDLENVIAGRHAAIIMGTGLGHVNTDLAETIRKSSRDGIKIMMTSQCINGSVNMNVYSTGRILKDAGVIPMGSILPEVAYVKAMYVLANYPSEEFEKRMQENLRGEILEREISSQFNEGGF</sequence>
<dbReference type="NCBIfam" id="NF003217">
    <property type="entry name" value="PRK04183.1"/>
    <property type="match status" value="1"/>
</dbReference>
<dbReference type="GO" id="GO:0006520">
    <property type="term" value="P:amino acid metabolic process"/>
    <property type="evidence" value="ECO:0007669"/>
    <property type="project" value="InterPro"/>
</dbReference>
<dbReference type="InterPro" id="IPR036152">
    <property type="entry name" value="Asp/glu_Ase-like_sf"/>
</dbReference>
<dbReference type="Pfam" id="PF17763">
    <property type="entry name" value="Asparaginase_C"/>
    <property type="match status" value="1"/>
</dbReference>
<dbReference type="InterPro" id="IPR027473">
    <property type="entry name" value="L-asparaginase_C"/>
</dbReference>
<evidence type="ECO:0000256" key="4">
    <source>
        <dbReference type="ARBA" id="ARBA00022917"/>
    </source>
</evidence>
<feature type="active site" evidence="5">
    <location>
        <position position="241"/>
    </location>
</feature>
<dbReference type="SUPFAM" id="SSF53774">
    <property type="entry name" value="Glutaminase/Asparaginase"/>
    <property type="match status" value="1"/>
</dbReference>
<dbReference type="PIRSF" id="PIRSF001220">
    <property type="entry name" value="L-ASNase_gatD"/>
    <property type="match status" value="1"/>
</dbReference>
<feature type="domain" description="GatD N-terminal" evidence="10">
    <location>
        <begin position="8"/>
        <end position="46"/>
    </location>
</feature>